<accession>A0ABP7WS77</accession>
<evidence type="ECO:0000313" key="2">
    <source>
        <dbReference type="EMBL" id="GAA4095546.1"/>
    </source>
</evidence>
<comment type="caution">
    <text evidence="2">The sequence shown here is derived from an EMBL/GenBank/DDBJ whole genome shotgun (WGS) entry which is preliminary data.</text>
</comment>
<keyword evidence="1" id="KW-0812">Transmembrane</keyword>
<gene>
    <name evidence="2" type="ORF">GCM10022414_19670</name>
</gene>
<evidence type="ECO:0000256" key="1">
    <source>
        <dbReference type="SAM" id="Phobius"/>
    </source>
</evidence>
<feature type="transmembrane region" description="Helical" evidence="1">
    <location>
        <begin position="29"/>
        <end position="49"/>
    </location>
</feature>
<reference evidence="3" key="1">
    <citation type="journal article" date="2019" name="Int. J. Syst. Evol. Microbiol.">
        <title>The Global Catalogue of Microorganisms (GCM) 10K type strain sequencing project: providing services to taxonomists for standard genome sequencing and annotation.</title>
        <authorList>
            <consortium name="The Broad Institute Genomics Platform"/>
            <consortium name="The Broad Institute Genome Sequencing Center for Infectious Disease"/>
            <person name="Wu L."/>
            <person name="Ma J."/>
        </authorList>
    </citation>
    <scope>NUCLEOTIDE SEQUENCE [LARGE SCALE GENOMIC DNA]</scope>
    <source>
        <strain evidence="3">JCM 17304</strain>
    </source>
</reference>
<proteinExistence type="predicted"/>
<keyword evidence="1" id="KW-0472">Membrane</keyword>
<protein>
    <submittedName>
        <fullName evidence="2">Uncharacterized protein</fullName>
    </submittedName>
</protein>
<keyword evidence="3" id="KW-1185">Reference proteome</keyword>
<keyword evidence="1" id="KW-1133">Transmembrane helix</keyword>
<dbReference type="EMBL" id="BAABDM010000003">
    <property type="protein sequence ID" value="GAA4095546.1"/>
    <property type="molecule type" value="Genomic_DNA"/>
</dbReference>
<dbReference type="Proteomes" id="UP001500392">
    <property type="component" value="Unassembled WGS sequence"/>
</dbReference>
<evidence type="ECO:0000313" key="3">
    <source>
        <dbReference type="Proteomes" id="UP001500392"/>
    </source>
</evidence>
<sequence length="52" mass="5984">MAEEFDWEELSEFISKIIYYFSASSLRPFAYINSAAPVIALAIDLVLCFECR</sequence>
<organism evidence="2 3">
    <name type="scientific">Zhongshania borealis</name>
    <dbReference type="NCBI Taxonomy" id="889488"/>
    <lineage>
        <taxon>Bacteria</taxon>
        <taxon>Pseudomonadati</taxon>
        <taxon>Pseudomonadota</taxon>
        <taxon>Gammaproteobacteria</taxon>
        <taxon>Cellvibrionales</taxon>
        <taxon>Spongiibacteraceae</taxon>
        <taxon>Zhongshania</taxon>
    </lineage>
</organism>
<name>A0ABP7WS77_9GAMM</name>